<accession>A0ACC2RWV5</accession>
<comment type="caution">
    <text evidence="1">The sequence shown here is derived from an EMBL/GenBank/DDBJ whole genome shotgun (WGS) entry which is preliminary data.</text>
</comment>
<name>A0ACC2RWV5_9FUNG</name>
<evidence type="ECO:0000313" key="2">
    <source>
        <dbReference type="Proteomes" id="UP001165960"/>
    </source>
</evidence>
<dbReference type="Proteomes" id="UP001165960">
    <property type="component" value="Unassembled WGS sequence"/>
</dbReference>
<keyword evidence="2" id="KW-1185">Reference proteome</keyword>
<protein>
    <submittedName>
        <fullName evidence="1">Uncharacterized protein</fullName>
    </submittedName>
</protein>
<sequence length="323" mass="36378">MAGQAKDPGITLATTEGKTKKLPVERRPPRDDQPHNLTRKLEYSQFKPENELTHVMDATEDWKPLVDGSIRPKGICKSLPMTDGHTYTLDCQEVAHFLFYLQFNSRSFVPPTYPTQEIADQLPKFYHLQGAPFGTVHFTEYPPTLAYLEFMLEKILIYEPEARTTETEIIYREGTKITRPLLLFRNKYNYLPAYLVPMTPPLTLQPNHPQESVAANEFTSTQIFGVMYITLTGLIDSMLAAILLWALPAGPAGHLPASSQEPHTGWIPDRQEPLHEQDCSSTIAGSKNGSKSTNFVDNLIGSDSVFEEGHYNTEFQEANFSLG</sequence>
<organism evidence="1 2">
    <name type="scientific">Entomophthora muscae</name>
    <dbReference type="NCBI Taxonomy" id="34485"/>
    <lineage>
        <taxon>Eukaryota</taxon>
        <taxon>Fungi</taxon>
        <taxon>Fungi incertae sedis</taxon>
        <taxon>Zoopagomycota</taxon>
        <taxon>Entomophthoromycotina</taxon>
        <taxon>Entomophthoromycetes</taxon>
        <taxon>Entomophthorales</taxon>
        <taxon>Entomophthoraceae</taxon>
        <taxon>Entomophthora</taxon>
    </lineage>
</organism>
<reference evidence="1" key="1">
    <citation type="submission" date="2022-04" db="EMBL/GenBank/DDBJ databases">
        <title>Genome of the entomopathogenic fungus Entomophthora muscae.</title>
        <authorList>
            <person name="Elya C."/>
            <person name="Lovett B.R."/>
            <person name="Lee E."/>
            <person name="Macias A.M."/>
            <person name="Hajek A.E."/>
            <person name="De Bivort B.L."/>
            <person name="Kasson M.T."/>
            <person name="De Fine Licht H.H."/>
            <person name="Stajich J.E."/>
        </authorList>
    </citation>
    <scope>NUCLEOTIDE SEQUENCE</scope>
    <source>
        <strain evidence="1">Berkeley</strain>
    </source>
</reference>
<evidence type="ECO:0000313" key="1">
    <source>
        <dbReference type="EMBL" id="KAJ9054473.1"/>
    </source>
</evidence>
<dbReference type="EMBL" id="QTSX02006443">
    <property type="protein sequence ID" value="KAJ9054473.1"/>
    <property type="molecule type" value="Genomic_DNA"/>
</dbReference>
<gene>
    <name evidence="1" type="ORF">DSO57_1014153</name>
</gene>
<proteinExistence type="predicted"/>